<evidence type="ECO:0000256" key="1">
    <source>
        <dbReference type="PIRNR" id="PIRNR001365"/>
    </source>
</evidence>
<dbReference type="GO" id="GO:0008840">
    <property type="term" value="F:4-hydroxy-tetrahydrodipicolinate synthase activity"/>
    <property type="evidence" value="ECO:0007669"/>
    <property type="project" value="TreeGrafter"/>
</dbReference>
<dbReference type="Gene3D" id="3.20.20.70">
    <property type="entry name" value="Aldolase class I"/>
    <property type="match status" value="1"/>
</dbReference>
<keyword evidence="1" id="KW-0456">Lyase</keyword>
<dbReference type="STRING" id="2656787.A0A370TMH1"/>
<evidence type="ECO:0000313" key="4">
    <source>
        <dbReference type="EMBL" id="RDL36722.1"/>
    </source>
</evidence>
<feature type="active site" description="Schiff-base intermediate with substrate" evidence="2">
    <location>
        <position position="180"/>
    </location>
</feature>
<dbReference type="PRINTS" id="PR00146">
    <property type="entry name" value="DHPICSNTHASE"/>
</dbReference>
<comment type="caution">
    <text evidence="4">The sequence shown here is derived from an EMBL/GenBank/DDBJ whole genome shotgun (WGS) entry which is preliminary data.</text>
</comment>
<dbReference type="GeneID" id="43598923"/>
<dbReference type="Proteomes" id="UP000254866">
    <property type="component" value="Unassembled WGS sequence"/>
</dbReference>
<reference evidence="4 5" key="1">
    <citation type="journal article" date="2018" name="IMA Fungus">
        <title>IMA Genome-F 9: Draft genome sequence of Annulohypoxylon stygium, Aspergillus mulundensis, Berkeleyomyces basicola (syn. Thielaviopsis basicola), Ceratocystis smalleyi, two Cercospora beticola strains, Coleophoma cylindrospora, Fusarium fracticaudum, Phialophora cf. hyalina, and Morchella septimelata.</title>
        <authorList>
            <person name="Wingfield B.D."/>
            <person name="Bills G.F."/>
            <person name="Dong Y."/>
            <person name="Huang W."/>
            <person name="Nel W.J."/>
            <person name="Swalarsk-Parry B.S."/>
            <person name="Vaghefi N."/>
            <person name="Wilken P.M."/>
            <person name="An Z."/>
            <person name="de Beer Z.W."/>
            <person name="De Vos L."/>
            <person name="Chen L."/>
            <person name="Duong T.A."/>
            <person name="Gao Y."/>
            <person name="Hammerbacher A."/>
            <person name="Kikkert J.R."/>
            <person name="Li Y."/>
            <person name="Li H."/>
            <person name="Li K."/>
            <person name="Li Q."/>
            <person name="Liu X."/>
            <person name="Ma X."/>
            <person name="Naidoo K."/>
            <person name="Pethybridge S.J."/>
            <person name="Sun J."/>
            <person name="Steenkamp E.T."/>
            <person name="van der Nest M.A."/>
            <person name="van Wyk S."/>
            <person name="Wingfield M.J."/>
            <person name="Xiong C."/>
            <person name="Yue Q."/>
            <person name="Zhang X."/>
        </authorList>
    </citation>
    <scope>NUCLEOTIDE SEQUENCE [LARGE SCALE GENOMIC DNA]</scope>
    <source>
        <strain evidence="4 5">BP 5553</strain>
    </source>
</reference>
<dbReference type="RefSeq" id="XP_031869378.1">
    <property type="nucleotide sequence ID" value="XM_032014697.1"/>
</dbReference>
<dbReference type="AlphaFoldDB" id="A0A370TMH1"/>
<dbReference type="PIRSF" id="PIRSF001365">
    <property type="entry name" value="DHDPS"/>
    <property type="match status" value="1"/>
</dbReference>
<dbReference type="OrthoDB" id="191315at2759"/>
<dbReference type="EMBL" id="NPIC01000004">
    <property type="protein sequence ID" value="RDL36722.1"/>
    <property type="molecule type" value="Genomic_DNA"/>
</dbReference>
<dbReference type="PANTHER" id="PTHR12128">
    <property type="entry name" value="DIHYDRODIPICOLINATE SYNTHASE"/>
    <property type="match status" value="1"/>
</dbReference>
<evidence type="ECO:0000256" key="3">
    <source>
        <dbReference type="PIRSR" id="PIRSR001365-2"/>
    </source>
</evidence>
<protein>
    <recommendedName>
        <fullName evidence="6">Aldolase</fullName>
    </recommendedName>
</protein>
<dbReference type="Pfam" id="PF00701">
    <property type="entry name" value="DHDPS"/>
    <property type="match status" value="1"/>
</dbReference>
<feature type="active site" description="Proton donor/acceptor" evidence="2">
    <location>
        <position position="151"/>
    </location>
</feature>
<comment type="similarity">
    <text evidence="1">Belongs to the DapA family.</text>
</comment>
<dbReference type="InterPro" id="IPR002220">
    <property type="entry name" value="DapA-like"/>
</dbReference>
<evidence type="ECO:0000313" key="5">
    <source>
        <dbReference type="Proteomes" id="UP000254866"/>
    </source>
</evidence>
<organism evidence="4 5">
    <name type="scientific">Venustampulla echinocandica</name>
    <dbReference type="NCBI Taxonomy" id="2656787"/>
    <lineage>
        <taxon>Eukaryota</taxon>
        <taxon>Fungi</taxon>
        <taxon>Dikarya</taxon>
        <taxon>Ascomycota</taxon>
        <taxon>Pezizomycotina</taxon>
        <taxon>Leotiomycetes</taxon>
        <taxon>Helotiales</taxon>
        <taxon>Pleuroascaceae</taxon>
        <taxon>Venustampulla</taxon>
    </lineage>
</organism>
<dbReference type="InterPro" id="IPR013785">
    <property type="entry name" value="Aldolase_TIM"/>
</dbReference>
<dbReference type="CDD" id="cd00408">
    <property type="entry name" value="DHDPS-like"/>
    <property type="match status" value="1"/>
</dbReference>
<name>A0A370TMH1_9HELO</name>
<feature type="binding site" evidence="3">
    <location>
        <position position="232"/>
    </location>
    <ligand>
        <name>pyruvate</name>
        <dbReference type="ChEBI" id="CHEBI:15361"/>
    </ligand>
</feature>
<gene>
    <name evidence="4" type="ORF">BP5553_06074</name>
</gene>
<dbReference type="SUPFAM" id="SSF51569">
    <property type="entry name" value="Aldolase"/>
    <property type="match status" value="1"/>
</dbReference>
<dbReference type="PANTHER" id="PTHR12128:SF24">
    <property type="entry name" value="DIHYDRODIPICOLINATE SYNTHETASE FAMILY PROTEIN (AFU_ORTHOLOGUE AFUA_3G11920)"/>
    <property type="match status" value="1"/>
</dbReference>
<accession>A0A370TMH1</accession>
<dbReference type="SMART" id="SM01130">
    <property type="entry name" value="DHDPS"/>
    <property type="match status" value="1"/>
</dbReference>
<proteinExistence type="inferred from homology"/>
<sequence>MASTSPASSQRLPPGIYAPTQVFFHEPTEDLDLDTIGRHAVRLAKAGMAGIVTNGSNGEAVYLTSAERHTVTATTRQALNAAGFSHIPIIVGASDQSLRGTIQLCKDAQDAGGDAVLLLTPSFFKWAMTPVAILEFFTKVADASPLPVIIYNYPGAISGIDLDSETLIALAQHPNIVGTKFTCGNVGKLARVAGATKSVSPIAKGERSDYMAFAGIADFITPALAVGGSGAIVGAANVFPRACVNVYNLYVEGKDEEARDAQARLAVADWALTKRAIPGFKAILQHFEGYGGRPRQPMQTLSEEGAAELMKEIGEMMQFEKSLPDVA</sequence>
<keyword evidence="5" id="KW-1185">Reference proteome</keyword>
<evidence type="ECO:0008006" key="6">
    <source>
        <dbReference type="Google" id="ProtNLM"/>
    </source>
</evidence>
<evidence type="ECO:0000256" key="2">
    <source>
        <dbReference type="PIRSR" id="PIRSR001365-1"/>
    </source>
</evidence>